<sequence length="181" mass="20986">MPDDTILGIEDPSELPPSCNPVKEVIPVSQVYRNYKLIVSLYPRRFDTHYTADEYPKESLTSRNITLMIPPQHGVIAIREKARKQVLPIRLVCRFYKLVMILDVSLQYTTDFTLMAVVKTQIQVIPLNFSSLSKYIQKKYCFYRILNKVFGFFDGSCFYIRNTSLGDVRGCKPTEQQMVID</sequence>
<dbReference type="AlphaFoldDB" id="A0A0L0CFS9"/>
<comment type="caution">
    <text evidence="1">The sequence shown here is derived from an EMBL/GenBank/DDBJ whole genome shotgun (WGS) entry which is preliminary data.</text>
</comment>
<dbReference type="Proteomes" id="UP000037069">
    <property type="component" value="Unassembled WGS sequence"/>
</dbReference>
<keyword evidence="2" id="KW-1185">Reference proteome</keyword>
<reference evidence="1 2" key="1">
    <citation type="journal article" date="2015" name="Nat. Commun.">
        <title>Lucilia cuprina genome unlocks parasitic fly biology to underpin future interventions.</title>
        <authorList>
            <person name="Anstead C.A."/>
            <person name="Korhonen P.K."/>
            <person name="Young N.D."/>
            <person name="Hall R.S."/>
            <person name="Jex A.R."/>
            <person name="Murali S.C."/>
            <person name="Hughes D.S."/>
            <person name="Lee S.F."/>
            <person name="Perry T."/>
            <person name="Stroehlein A.J."/>
            <person name="Ansell B.R."/>
            <person name="Breugelmans B."/>
            <person name="Hofmann A."/>
            <person name="Qu J."/>
            <person name="Dugan S."/>
            <person name="Lee S.L."/>
            <person name="Chao H."/>
            <person name="Dinh H."/>
            <person name="Han Y."/>
            <person name="Doddapaneni H.V."/>
            <person name="Worley K.C."/>
            <person name="Muzny D.M."/>
            <person name="Ioannidis P."/>
            <person name="Waterhouse R.M."/>
            <person name="Zdobnov E.M."/>
            <person name="James P.J."/>
            <person name="Bagnall N.H."/>
            <person name="Kotze A.C."/>
            <person name="Gibbs R.A."/>
            <person name="Richards S."/>
            <person name="Batterham P."/>
            <person name="Gasser R.B."/>
        </authorList>
    </citation>
    <scope>NUCLEOTIDE SEQUENCE [LARGE SCALE GENOMIC DNA]</scope>
    <source>
        <strain evidence="1 2">LS</strain>
        <tissue evidence="1">Full body</tissue>
    </source>
</reference>
<evidence type="ECO:0000313" key="1">
    <source>
        <dbReference type="EMBL" id="KNC31062.1"/>
    </source>
</evidence>
<protein>
    <submittedName>
        <fullName evidence="1">Uncharacterized protein</fullName>
    </submittedName>
</protein>
<evidence type="ECO:0000313" key="2">
    <source>
        <dbReference type="Proteomes" id="UP000037069"/>
    </source>
</evidence>
<gene>
    <name evidence="1" type="ORF">FF38_09938</name>
</gene>
<proteinExistence type="predicted"/>
<dbReference type="EMBL" id="JRES01000453">
    <property type="protein sequence ID" value="KNC31062.1"/>
    <property type="molecule type" value="Genomic_DNA"/>
</dbReference>
<organism evidence="1 2">
    <name type="scientific">Lucilia cuprina</name>
    <name type="common">Green bottle fly</name>
    <name type="synonym">Australian sheep blowfly</name>
    <dbReference type="NCBI Taxonomy" id="7375"/>
    <lineage>
        <taxon>Eukaryota</taxon>
        <taxon>Metazoa</taxon>
        <taxon>Ecdysozoa</taxon>
        <taxon>Arthropoda</taxon>
        <taxon>Hexapoda</taxon>
        <taxon>Insecta</taxon>
        <taxon>Pterygota</taxon>
        <taxon>Neoptera</taxon>
        <taxon>Endopterygota</taxon>
        <taxon>Diptera</taxon>
        <taxon>Brachycera</taxon>
        <taxon>Muscomorpha</taxon>
        <taxon>Oestroidea</taxon>
        <taxon>Calliphoridae</taxon>
        <taxon>Luciliinae</taxon>
        <taxon>Lucilia</taxon>
    </lineage>
</organism>
<name>A0A0L0CFS9_LUCCU</name>
<accession>A0A0L0CFS9</accession>